<dbReference type="EMBL" id="QTSX02006542">
    <property type="protein sequence ID" value="KAJ9053233.1"/>
    <property type="molecule type" value="Genomic_DNA"/>
</dbReference>
<evidence type="ECO:0000313" key="1">
    <source>
        <dbReference type="EMBL" id="KAJ9053233.1"/>
    </source>
</evidence>
<comment type="caution">
    <text evidence="1">The sequence shown here is derived from an EMBL/GenBank/DDBJ whole genome shotgun (WGS) entry which is preliminary data.</text>
</comment>
<protein>
    <submittedName>
        <fullName evidence="1">Uncharacterized protein</fullName>
    </submittedName>
</protein>
<proteinExistence type="predicted"/>
<name>A0ACC2RT80_9FUNG</name>
<evidence type="ECO:0000313" key="2">
    <source>
        <dbReference type="Proteomes" id="UP001165960"/>
    </source>
</evidence>
<gene>
    <name evidence="1" type="ORF">DSO57_1026275</name>
</gene>
<accession>A0ACC2RT80</accession>
<reference evidence="1" key="1">
    <citation type="submission" date="2022-04" db="EMBL/GenBank/DDBJ databases">
        <title>Genome of the entomopathogenic fungus Entomophthora muscae.</title>
        <authorList>
            <person name="Elya C."/>
            <person name="Lovett B.R."/>
            <person name="Lee E."/>
            <person name="Macias A.M."/>
            <person name="Hajek A.E."/>
            <person name="De Bivort B.L."/>
            <person name="Kasson M.T."/>
            <person name="De Fine Licht H.H."/>
            <person name="Stajich J.E."/>
        </authorList>
    </citation>
    <scope>NUCLEOTIDE SEQUENCE</scope>
    <source>
        <strain evidence="1">Berkeley</strain>
    </source>
</reference>
<organism evidence="1 2">
    <name type="scientific">Entomophthora muscae</name>
    <dbReference type="NCBI Taxonomy" id="34485"/>
    <lineage>
        <taxon>Eukaryota</taxon>
        <taxon>Fungi</taxon>
        <taxon>Fungi incertae sedis</taxon>
        <taxon>Zoopagomycota</taxon>
        <taxon>Entomophthoromycotina</taxon>
        <taxon>Entomophthoromycetes</taxon>
        <taxon>Entomophthorales</taxon>
        <taxon>Entomophthoraceae</taxon>
        <taxon>Entomophthora</taxon>
    </lineage>
</organism>
<sequence length="54" mass="6315">MSGGPPPRVKSPFKVISWTSTDAYTIKEIKDRWMVNRVHAKFLRKFIKNPTPKE</sequence>
<keyword evidence="2" id="KW-1185">Reference proteome</keyword>
<dbReference type="Proteomes" id="UP001165960">
    <property type="component" value="Unassembled WGS sequence"/>
</dbReference>